<evidence type="ECO:0000313" key="2">
    <source>
        <dbReference type="Proteomes" id="UP000005365"/>
    </source>
</evidence>
<protein>
    <submittedName>
        <fullName evidence="1">Uncharacterized protein</fullName>
    </submittedName>
</protein>
<dbReference type="EMBL" id="ACKO02000009">
    <property type="protein sequence ID" value="EET44536.1"/>
    <property type="molecule type" value="Genomic_DNA"/>
</dbReference>
<name>C6M5F4_NEISI</name>
<keyword evidence="2" id="KW-1185">Reference proteome</keyword>
<comment type="caution">
    <text evidence="1">The sequence shown here is derived from an EMBL/GenBank/DDBJ whole genome shotgun (WGS) entry which is preliminary data.</text>
</comment>
<dbReference type="Proteomes" id="UP000005365">
    <property type="component" value="Unassembled WGS sequence"/>
</dbReference>
<dbReference type="AlphaFoldDB" id="C6M5F4"/>
<accession>C6M5F4</accession>
<sequence>MPFAKAVCCFKLCDTPYSEPALNPALLLCSNNRQTAGSLFCPILSLKKC</sequence>
<organism evidence="1 2">
    <name type="scientific">Neisseria sicca ATCC 29256</name>
    <dbReference type="NCBI Taxonomy" id="547045"/>
    <lineage>
        <taxon>Bacteria</taxon>
        <taxon>Pseudomonadati</taxon>
        <taxon>Pseudomonadota</taxon>
        <taxon>Betaproteobacteria</taxon>
        <taxon>Neisseriales</taxon>
        <taxon>Neisseriaceae</taxon>
        <taxon>Neisseria</taxon>
    </lineage>
</organism>
<gene>
    <name evidence="1" type="ORF">NEISICOT_01754</name>
</gene>
<evidence type="ECO:0000313" key="1">
    <source>
        <dbReference type="EMBL" id="EET44536.1"/>
    </source>
</evidence>
<proteinExistence type="predicted"/>
<reference evidence="1" key="1">
    <citation type="submission" date="2009-07" db="EMBL/GenBank/DDBJ databases">
        <authorList>
            <person name="Weinstock G."/>
            <person name="Sodergren E."/>
            <person name="Clifton S."/>
            <person name="Fulton L."/>
            <person name="Fulton B."/>
            <person name="Courtney L."/>
            <person name="Fronick C."/>
            <person name="Harrison M."/>
            <person name="Strong C."/>
            <person name="Farmer C."/>
            <person name="Delahaunty K."/>
            <person name="Markovic C."/>
            <person name="Hall O."/>
            <person name="Minx P."/>
            <person name="Tomlinson C."/>
            <person name="Mitreva M."/>
            <person name="Nelson J."/>
            <person name="Hou S."/>
            <person name="Wollam A."/>
            <person name="Pepin K.H."/>
            <person name="Johnson M."/>
            <person name="Bhonagiri V."/>
            <person name="Nash W.E."/>
            <person name="Warren W."/>
            <person name="Chinwalla A."/>
            <person name="Mardis E.R."/>
            <person name="Wilson R.K."/>
        </authorList>
    </citation>
    <scope>NUCLEOTIDE SEQUENCE [LARGE SCALE GENOMIC DNA]</scope>
    <source>
        <strain evidence="1">ATCC 29256</strain>
    </source>
</reference>